<evidence type="ECO:0000313" key="1">
    <source>
        <dbReference type="EMBL" id="MEO1767968.1"/>
    </source>
</evidence>
<sequence>MNHPVLAKAYRAIPFRMACELHQRLRSGCTSPETRKMLREALQKAGVARRLMA</sequence>
<dbReference type="RefSeq" id="WP_347309079.1">
    <property type="nucleotide sequence ID" value="NZ_JBAJEX010000014.1"/>
</dbReference>
<reference evidence="1 2" key="1">
    <citation type="submission" date="2024-02" db="EMBL/GenBank/DDBJ databases">
        <title>New thermophilic sulfur-oxidizing bacteria from a hot springs of the Uzon caldera (Kamchatka, Russia).</title>
        <authorList>
            <person name="Dukat A.M."/>
            <person name="Elcheninov A.G."/>
            <person name="Frolov E.N."/>
        </authorList>
    </citation>
    <scope>NUCLEOTIDE SEQUENCE [LARGE SCALE GENOMIC DNA]</scope>
    <source>
        <strain evidence="1 2">AK1</strain>
    </source>
</reference>
<organism evidence="1 2">
    <name type="scientific">Thiobacter aerophilum</name>
    <dbReference type="NCBI Taxonomy" id="3121275"/>
    <lineage>
        <taxon>Bacteria</taxon>
        <taxon>Pseudomonadati</taxon>
        <taxon>Pseudomonadota</taxon>
        <taxon>Betaproteobacteria</taxon>
        <taxon>Burkholderiales</taxon>
        <taxon>Thiobacteraceae</taxon>
        <taxon>Thiobacter</taxon>
    </lineage>
</organism>
<accession>A0ABV0EJM6</accession>
<dbReference type="Proteomes" id="UP001482231">
    <property type="component" value="Unassembled WGS sequence"/>
</dbReference>
<dbReference type="EMBL" id="JBAJEX010000014">
    <property type="protein sequence ID" value="MEO1767968.1"/>
    <property type="molecule type" value="Genomic_DNA"/>
</dbReference>
<evidence type="ECO:0000313" key="2">
    <source>
        <dbReference type="Proteomes" id="UP001482231"/>
    </source>
</evidence>
<keyword evidence="2" id="KW-1185">Reference proteome</keyword>
<gene>
    <name evidence="1" type="ORF">V6E02_12180</name>
</gene>
<name>A0ABV0EJM6_9BURK</name>
<proteinExistence type="predicted"/>
<protein>
    <submittedName>
        <fullName evidence="1">Uncharacterized protein</fullName>
    </submittedName>
</protein>
<comment type="caution">
    <text evidence="1">The sequence shown here is derived from an EMBL/GenBank/DDBJ whole genome shotgun (WGS) entry which is preliminary data.</text>
</comment>